<dbReference type="OMA" id="DCKYFAN"/>
<feature type="coiled-coil region" evidence="1">
    <location>
        <begin position="170"/>
        <end position="197"/>
    </location>
</feature>
<feature type="region of interest" description="Disordered" evidence="2">
    <location>
        <begin position="1099"/>
        <end position="1128"/>
    </location>
</feature>
<feature type="coiled-coil region" evidence="1">
    <location>
        <begin position="309"/>
        <end position="440"/>
    </location>
</feature>
<reference evidence="3" key="1">
    <citation type="submission" date="2021-01" db="EMBL/GenBank/DDBJ databases">
        <authorList>
            <consortium name="Genoscope - CEA"/>
            <person name="William W."/>
        </authorList>
    </citation>
    <scope>NUCLEOTIDE SEQUENCE</scope>
</reference>
<keyword evidence="1" id="KW-0175">Coiled coil</keyword>
<keyword evidence="4" id="KW-1185">Reference proteome</keyword>
<feature type="coiled-coil region" evidence="1">
    <location>
        <begin position="982"/>
        <end position="1009"/>
    </location>
</feature>
<evidence type="ECO:0000256" key="2">
    <source>
        <dbReference type="SAM" id="MobiDB-lite"/>
    </source>
</evidence>
<feature type="region of interest" description="Disordered" evidence="2">
    <location>
        <begin position="1239"/>
        <end position="1271"/>
    </location>
</feature>
<protein>
    <submittedName>
        <fullName evidence="3">Uncharacterized protein</fullName>
    </submittedName>
</protein>
<evidence type="ECO:0000313" key="3">
    <source>
        <dbReference type="EMBL" id="CAD8061780.1"/>
    </source>
</evidence>
<evidence type="ECO:0000313" key="4">
    <source>
        <dbReference type="Proteomes" id="UP000688137"/>
    </source>
</evidence>
<name>A0A8S1L1G4_PARPR</name>
<organism evidence="3 4">
    <name type="scientific">Paramecium primaurelia</name>
    <dbReference type="NCBI Taxonomy" id="5886"/>
    <lineage>
        <taxon>Eukaryota</taxon>
        <taxon>Sar</taxon>
        <taxon>Alveolata</taxon>
        <taxon>Ciliophora</taxon>
        <taxon>Intramacronucleata</taxon>
        <taxon>Oligohymenophorea</taxon>
        <taxon>Peniculida</taxon>
        <taxon>Parameciidae</taxon>
        <taxon>Paramecium</taxon>
    </lineage>
</organism>
<feature type="region of interest" description="Disordered" evidence="2">
    <location>
        <begin position="1155"/>
        <end position="1178"/>
    </location>
</feature>
<dbReference type="Proteomes" id="UP000688137">
    <property type="component" value="Unassembled WGS sequence"/>
</dbReference>
<evidence type="ECO:0000256" key="1">
    <source>
        <dbReference type="SAM" id="Coils"/>
    </source>
</evidence>
<comment type="caution">
    <text evidence="3">The sequence shown here is derived from an EMBL/GenBank/DDBJ whole genome shotgun (WGS) entry which is preliminary data.</text>
</comment>
<feature type="coiled-coil region" evidence="1">
    <location>
        <begin position="553"/>
        <end position="779"/>
    </location>
</feature>
<accession>A0A8S1L1G4</accession>
<feature type="coiled-coil region" evidence="1">
    <location>
        <begin position="234"/>
        <end position="283"/>
    </location>
</feature>
<feature type="compositionally biased region" description="Polar residues" evidence="2">
    <location>
        <begin position="1155"/>
        <end position="1172"/>
    </location>
</feature>
<feature type="compositionally biased region" description="Polar residues" evidence="2">
    <location>
        <begin position="1107"/>
        <end position="1116"/>
    </location>
</feature>
<feature type="coiled-coil region" evidence="1">
    <location>
        <begin position="495"/>
        <end position="526"/>
    </location>
</feature>
<proteinExistence type="predicted"/>
<dbReference type="EMBL" id="CAJJDM010000031">
    <property type="protein sequence ID" value="CAD8061780.1"/>
    <property type="molecule type" value="Genomic_DNA"/>
</dbReference>
<feature type="coiled-coil region" evidence="1">
    <location>
        <begin position="874"/>
        <end position="958"/>
    </location>
</feature>
<sequence>MQNSIDEFEFRMNEFSELLKQDLFTKDGNQKLQNDCKYFANLFSDLLRENYKLKDQIIEHLRQISVYREELQKITFDVNQTTNEDRKFSKDMASIELLVKYLVEDQRYFYVEKEKMINAIKQKDKEFEMLKEQHILQIKDLEQQMLNRKMKWKNRFKKQVQDGLDNVQQIKLLEDKILQLNSEIEQHQQNILSYESEITRKDLKLQYYQKLEQEFQTKQTDIDIKHDFAMKELQKKYRNEMKEQKIQYANNQKQLQNNYEDKFQILQKNAEVYQVQLEQKTNEFLKLSSEYDALIQLYKENKEKYGVVVQDLENSIQTQKQEKQELLEKYTKLNEDYELTKKQLKSSKEEVFKQANDIQNQQKEIKSLQLNVQALENKMKEKVERFQRLQEQMKVDHNKQCQKIKEDMEKQSDNRLNQLQKNAQEQYELLTRQKNTEINRLKGQLDTSISKFEQYELIHKDQISKLEQQAQMKQIDFNEKVVKLKEQQNLQEIIIKNKDTEIQQLNTKIQLQVDEFKMQLKEIESKFQEEIIILRDGVEILIKSAKKPLEDKILSLTASCEQKQNQLGNLQNQLNQLQSKCIDSEQKSHERIIQLQDEMNMSLNIFNKMNDNLTTKLQKMMEQTKQIQQNYFILSEQVQTKNNELIQLQQEINNKEYARQQENHKHQKLVKELQIFIGNKELELQQLNNQYIETLGITQQQNIKIQNMNYQYQQEKESLIQEIAKKQNLIIQQQEEITLAKQSALQQKQNLEQQLSNQKSNYEEQVKILEENQIKLELIDKEQQTEFQSNNIIQQENQEFQQFNEGKDSELMKEMELNYQKEKAELIIRYEQIIEQLTQATQQEGNENQEQRKPIIQIVEKIVYKEIPKKENHIQGLDVIVKQCQKELEEAKEKAQADKQESQEYVNQLTLKFQDILKENEKELDDMNEQVQILKNQITQLKKDNNMLKSDMIEQELKYQLQIQQMKEQSDVQLNTLTETCNQEIEEYRKKYEEKYTQFEQLRKQYQERLARPDDTETIQRLLKDHQELYHLVVNAYEKVKEAGDIIKYLDLEVQNYKKANDIFGGSQISSQPPPSLSTQKMLQRVAQIKQDLEVTQNKIQSKKSDNTLARENTNNQEERQLSHLSDYSELNSKLQLDSKLPPKRKKLPKMMTSMRSNLSDAQPSSQNQTQRQIEEKPEVPLFKFDQDDQVIIEAPVSFNAFVDQRQHGSQMSQQRQNKYTVYIEKKKKDMINISDIVQQQQVSPAESRYTRRRQEQQQQQQQQPKKFVPYYLRNPEVQPRFKSQKKDSSFKFN</sequence>
<gene>
    <name evidence="3" type="ORF">PPRIM_AZ9-3.1.T0320143</name>
</gene>